<accession>M4BRE3</accession>
<keyword evidence="2" id="KW-1185">Reference proteome</keyword>
<dbReference type="Proteomes" id="UP000011713">
    <property type="component" value="Unassembled WGS sequence"/>
</dbReference>
<proteinExistence type="predicted"/>
<name>M4BRE3_HYAAE</name>
<protein>
    <submittedName>
        <fullName evidence="1">Uncharacterized protein</fullName>
    </submittedName>
</protein>
<dbReference type="EMBL" id="JH598638">
    <property type="status" value="NOT_ANNOTATED_CDS"/>
    <property type="molecule type" value="Genomic_DNA"/>
</dbReference>
<dbReference type="InParanoid" id="M4BRE3"/>
<dbReference type="AlphaFoldDB" id="M4BRE3"/>
<evidence type="ECO:0000313" key="1">
    <source>
        <dbReference type="EnsemblProtists" id="HpaP808983"/>
    </source>
</evidence>
<reference evidence="1" key="2">
    <citation type="submission" date="2015-06" db="UniProtKB">
        <authorList>
            <consortium name="EnsemblProtists"/>
        </authorList>
    </citation>
    <scope>IDENTIFICATION</scope>
    <source>
        <strain evidence="1">Emoy2</strain>
    </source>
</reference>
<dbReference type="VEuPathDB" id="FungiDB:HpaG808983"/>
<dbReference type="EnsemblProtists" id="HpaT808983">
    <property type="protein sequence ID" value="HpaP808983"/>
    <property type="gene ID" value="HpaG808983"/>
</dbReference>
<sequence length="65" mass="7178">MSGSRGSIDSVGVATAARLVCADDKNSLFSVRLPYRWLNIGMMTRRCAFQHSCSENTMESQDFAT</sequence>
<organism evidence="1 2">
    <name type="scientific">Hyaloperonospora arabidopsidis (strain Emoy2)</name>
    <name type="common">Downy mildew agent</name>
    <name type="synonym">Peronospora arabidopsidis</name>
    <dbReference type="NCBI Taxonomy" id="559515"/>
    <lineage>
        <taxon>Eukaryota</taxon>
        <taxon>Sar</taxon>
        <taxon>Stramenopiles</taxon>
        <taxon>Oomycota</taxon>
        <taxon>Peronosporomycetes</taxon>
        <taxon>Peronosporales</taxon>
        <taxon>Peronosporaceae</taxon>
        <taxon>Hyaloperonospora</taxon>
    </lineage>
</organism>
<reference evidence="2" key="1">
    <citation type="journal article" date="2010" name="Science">
        <title>Signatures of adaptation to obligate biotrophy in the Hyaloperonospora arabidopsidis genome.</title>
        <authorList>
            <person name="Baxter L."/>
            <person name="Tripathy S."/>
            <person name="Ishaque N."/>
            <person name="Boot N."/>
            <person name="Cabral A."/>
            <person name="Kemen E."/>
            <person name="Thines M."/>
            <person name="Ah-Fong A."/>
            <person name="Anderson R."/>
            <person name="Badejoko W."/>
            <person name="Bittner-Eddy P."/>
            <person name="Boore J.L."/>
            <person name="Chibucos M.C."/>
            <person name="Coates M."/>
            <person name="Dehal P."/>
            <person name="Delehaunty K."/>
            <person name="Dong S."/>
            <person name="Downton P."/>
            <person name="Dumas B."/>
            <person name="Fabro G."/>
            <person name="Fronick C."/>
            <person name="Fuerstenberg S.I."/>
            <person name="Fulton L."/>
            <person name="Gaulin E."/>
            <person name="Govers F."/>
            <person name="Hughes L."/>
            <person name="Humphray S."/>
            <person name="Jiang R.H."/>
            <person name="Judelson H."/>
            <person name="Kamoun S."/>
            <person name="Kyung K."/>
            <person name="Meijer H."/>
            <person name="Minx P."/>
            <person name="Morris P."/>
            <person name="Nelson J."/>
            <person name="Phuntumart V."/>
            <person name="Qutob D."/>
            <person name="Rehmany A."/>
            <person name="Rougon-Cardoso A."/>
            <person name="Ryden P."/>
            <person name="Torto-Alalibo T."/>
            <person name="Studholme D."/>
            <person name="Wang Y."/>
            <person name="Win J."/>
            <person name="Wood J."/>
            <person name="Clifton S.W."/>
            <person name="Rogers J."/>
            <person name="Van den Ackerveken G."/>
            <person name="Jones J.D."/>
            <person name="McDowell J.M."/>
            <person name="Beynon J."/>
            <person name="Tyler B.M."/>
        </authorList>
    </citation>
    <scope>NUCLEOTIDE SEQUENCE [LARGE SCALE GENOMIC DNA]</scope>
    <source>
        <strain evidence="2">Emoy2</strain>
    </source>
</reference>
<dbReference type="HOGENOM" id="CLU_2854459_0_0_1"/>
<evidence type="ECO:0000313" key="2">
    <source>
        <dbReference type="Proteomes" id="UP000011713"/>
    </source>
</evidence>